<gene>
    <name evidence="4" type="ORF">BCM02_105460</name>
</gene>
<keyword evidence="3" id="KW-0718">Serine biosynthesis</keyword>
<sequence>MKVSVISMMAGINKRPRTLIFDLDNTLIWDERSVKEAFEAVCLFAQQEAGVDGEALEALAREEAERLFRSYDTYGYAEAIEVTELEALWARFDRGDHPMLRKLEEIAPVYRREVWRNALSRAGADGEKADDLSSKLAERFMAERRSRPFVYDDTFTVLTALKPTHRMVLLTNGDPSLQQEKVDGVQGLGEFFERVFISGHYEVGKPYSIIYEKVLEELGEEVRDCWMIGDNMLTDIKGANGIGMTSVWLNRYGREPIEGMKPSYSVSSLSELAALLA</sequence>
<dbReference type="InterPro" id="IPR051400">
    <property type="entry name" value="HAD-like_hydrolase"/>
</dbReference>
<dbReference type="OrthoDB" id="9809962at2"/>
<keyword evidence="2 3" id="KW-0460">Magnesium</keyword>
<evidence type="ECO:0000256" key="3">
    <source>
        <dbReference type="HAMAP-Rule" id="MF_02240"/>
    </source>
</evidence>
<comment type="caution">
    <text evidence="4">The sequence shown here is derived from an EMBL/GenBank/DDBJ whole genome shotgun (WGS) entry which is preliminary data.</text>
</comment>
<evidence type="ECO:0000256" key="1">
    <source>
        <dbReference type="ARBA" id="ARBA00022801"/>
    </source>
</evidence>
<dbReference type="HAMAP" id="MF_02240">
    <property type="entry name" value="PSP"/>
    <property type="match status" value="1"/>
</dbReference>
<evidence type="ECO:0000313" key="5">
    <source>
        <dbReference type="Proteomes" id="UP000323257"/>
    </source>
</evidence>
<dbReference type="RefSeq" id="WP_148930126.1">
    <property type="nucleotide sequence ID" value="NZ_VNHS01000005.1"/>
</dbReference>
<comment type="pathway">
    <text evidence="3">Amino-acid biosynthesis; L-serine biosynthesis; L-serine from 3-phospho-D-glycerate: step 3/3.</text>
</comment>
<evidence type="ECO:0000313" key="4">
    <source>
        <dbReference type="EMBL" id="TYP74913.1"/>
    </source>
</evidence>
<dbReference type="InterPro" id="IPR006439">
    <property type="entry name" value="HAD-SF_hydro_IA"/>
</dbReference>
<dbReference type="InterPro" id="IPR044266">
    <property type="entry name" value="PSP_YsaA"/>
</dbReference>
<keyword evidence="3" id="KW-0028">Amino-acid biosynthesis</keyword>
<dbReference type="GO" id="GO:0036424">
    <property type="term" value="F:L-phosphoserine phosphatase activity"/>
    <property type="evidence" value="ECO:0007669"/>
    <property type="project" value="UniProtKB-UniRule"/>
</dbReference>
<dbReference type="InterPro" id="IPR023214">
    <property type="entry name" value="HAD_sf"/>
</dbReference>
<dbReference type="SFLD" id="SFLDG01129">
    <property type="entry name" value="C1.5:_HAD__Beta-PGM__Phosphata"/>
    <property type="match status" value="1"/>
</dbReference>
<dbReference type="InterPro" id="IPR036412">
    <property type="entry name" value="HAD-like_sf"/>
</dbReference>
<dbReference type="Proteomes" id="UP000323257">
    <property type="component" value="Unassembled WGS sequence"/>
</dbReference>
<dbReference type="Gene3D" id="1.20.120.710">
    <property type="entry name" value="Haloacid dehalogenase hydrolase-like domain"/>
    <property type="match status" value="1"/>
</dbReference>
<accession>A0A5S5CAA0</accession>
<comment type="similarity">
    <text evidence="3">Belongs to the HAD-like hydrolase superfamily.</text>
</comment>
<keyword evidence="1 3" id="KW-0378">Hydrolase</keyword>
<proteinExistence type="inferred from homology"/>
<evidence type="ECO:0000256" key="2">
    <source>
        <dbReference type="ARBA" id="ARBA00022842"/>
    </source>
</evidence>
<dbReference type="AlphaFoldDB" id="A0A5S5CAA0"/>
<comment type="function">
    <text evidence="3">Catalyzes the last step of the phosphorylated serine biosynthetic pathway, i.e. dephosphorylation of O-phospho-L-serine to form L-serine.</text>
</comment>
<dbReference type="PANTHER" id="PTHR46470:SF3">
    <property type="entry name" value="N-ACYLNEURAMINATE-9-PHOSPHATASE"/>
    <property type="match status" value="1"/>
</dbReference>
<dbReference type="Gene3D" id="3.40.50.1000">
    <property type="entry name" value="HAD superfamily/HAD-like"/>
    <property type="match status" value="1"/>
</dbReference>
<dbReference type="EMBL" id="VNHS01000005">
    <property type="protein sequence ID" value="TYP74913.1"/>
    <property type="molecule type" value="Genomic_DNA"/>
</dbReference>
<organism evidence="4 5">
    <name type="scientific">Paenibacillus methanolicus</name>
    <dbReference type="NCBI Taxonomy" id="582686"/>
    <lineage>
        <taxon>Bacteria</taxon>
        <taxon>Bacillati</taxon>
        <taxon>Bacillota</taxon>
        <taxon>Bacilli</taxon>
        <taxon>Bacillales</taxon>
        <taxon>Paenibacillaceae</taxon>
        <taxon>Paenibacillus</taxon>
    </lineage>
</organism>
<comment type="catalytic activity">
    <reaction evidence="3">
        <text>O-phospho-L-serine + H2O = L-serine + phosphate</text>
        <dbReference type="Rhea" id="RHEA:21208"/>
        <dbReference type="ChEBI" id="CHEBI:15377"/>
        <dbReference type="ChEBI" id="CHEBI:33384"/>
        <dbReference type="ChEBI" id="CHEBI:43474"/>
        <dbReference type="ChEBI" id="CHEBI:57524"/>
        <dbReference type="EC" id="3.1.3.3"/>
    </reaction>
</comment>
<dbReference type="Pfam" id="PF00702">
    <property type="entry name" value="Hydrolase"/>
    <property type="match status" value="1"/>
</dbReference>
<name>A0A5S5CAA0_9BACL</name>
<keyword evidence="5" id="KW-1185">Reference proteome</keyword>
<comment type="catalytic activity">
    <reaction evidence="3">
        <text>O-phospho-D-serine + H2O = D-serine + phosphate</text>
        <dbReference type="Rhea" id="RHEA:24873"/>
        <dbReference type="ChEBI" id="CHEBI:15377"/>
        <dbReference type="ChEBI" id="CHEBI:35247"/>
        <dbReference type="ChEBI" id="CHEBI:43474"/>
        <dbReference type="ChEBI" id="CHEBI:58680"/>
        <dbReference type="EC" id="3.1.3.3"/>
    </reaction>
</comment>
<dbReference type="SUPFAM" id="SSF56784">
    <property type="entry name" value="HAD-like"/>
    <property type="match status" value="1"/>
</dbReference>
<comment type="cofactor">
    <cofactor evidence="3">
        <name>Mg(2+)</name>
        <dbReference type="ChEBI" id="CHEBI:18420"/>
    </cofactor>
    <cofactor evidence="3">
        <name>Co(2+)</name>
        <dbReference type="ChEBI" id="CHEBI:48828"/>
    </cofactor>
</comment>
<dbReference type="PANTHER" id="PTHR46470">
    <property type="entry name" value="N-ACYLNEURAMINATE-9-PHOSPHATASE"/>
    <property type="match status" value="1"/>
</dbReference>
<dbReference type="NCBIfam" id="TIGR01549">
    <property type="entry name" value="HAD-SF-IA-v1"/>
    <property type="match status" value="1"/>
</dbReference>
<dbReference type="GO" id="GO:0006564">
    <property type="term" value="P:L-serine biosynthetic process"/>
    <property type="evidence" value="ECO:0007669"/>
    <property type="project" value="UniProtKB-UniRule"/>
</dbReference>
<dbReference type="SFLD" id="SFLDS00003">
    <property type="entry name" value="Haloacid_Dehalogenase"/>
    <property type="match status" value="1"/>
</dbReference>
<protein>
    <recommendedName>
        <fullName evidence="3">Phosphoserine phosphatase</fullName>
        <shortName evidence="3">PSP</shortName>
        <ecNumber evidence="3">3.1.3.3</ecNumber>
    </recommendedName>
</protein>
<dbReference type="EC" id="3.1.3.3" evidence="3"/>
<keyword evidence="3" id="KW-0170">Cobalt</keyword>
<reference evidence="4 5" key="1">
    <citation type="submission" date="2019-07" db="EMBL/GenBank/DDBJ databases">
        <title>Genomic Encyclopedia of Type Strains, Phase III (KMG-III): the genomes of soil and plant-associated and newly described type strains.</title>
        <authorList>
            <person name="Whitman W."/>
        </authorList>
    </citation>
    <scope>NUCLEOTIDE SEQUENCE [LARGE SCALE GENOMIC DNA]</scope>
    <source>
        <strain evidence="4 5">BL24</strain>
    </source>
</reference>